<name>A0A6M3Y5C2_9ZZZZ</name>
<protein>
    <submittedName>
        <fullName evidence="1">Putative chaperone</fullName>
    </submittedName>
</protein>
<dbReference type="EMBL" id="MT145200">
    <property type="protein sequence ID" value="QJI05431.1"/>
    <property type="molecule type" value="Genomic_DNA"/>
</dbReference>
<organism evidence="1">
    <name type="scientific">viral metagenome</name>
    <dbReference type="NCBI Taxonomy" id="1070528"/>
    <lineage>
        <taxon>unclassified sequences</taxon>
        <taxon>metagenomes</taxon>
        <taxon>organismal metagenomes</taxon>
    </lineage>
</organism>
<reference evidence="1" key="1">
    <citation type="submission" date="2020-03" db="EMBL/GenBank/DDBJ databases">
        <title>The deep terrestrial virosphere.</title>
        <authorList>
            <person name="Holmfeldt K."/>
            <person name="Nilsson E."/>
            <person name="Simone D."/>
            <person name="Lopez-Fernandez M."/>
            <person name="Wu X."/>
            <person name="de Brujin I."/>
            <person name="Lundin D."/>
            <person name="Andersson A."/>
            <person name="Bertilsson S."/>
            <person name="Dopson M."/>
        </authorList>
    </citation>
    <scope>NUCLEOTIDE SEQUENCE</scope>
    <source>
        <strain evidence="1">MM415B04053</strain>
    </source>
</reference>
<proteinExistence type="predicted"/>
<dbReference type="AlphaFoldDB" id="A0A6M3Y5C2"/>
<gene>
    <name evidence="1" type="ORF">MM415B04053_0004</name>
</gene>
<dbReference type="Gene3D" id="6.20.20.10">
    <property type="match status" value="1"/>
</dbReference>
<sequence length="63" mass="7200">MDLKDLLKNPPLKKNDCPKCGGRGYINMRGMISSDTCPRCNGARKVWVIDYDAFEAAIRRKRI</sequence>
<evidence type="ECO:0000313" key="1">
    <source>
        <dbReference type="EMBL" id="QJI05431.1"/>
    </source>
</evidence>
<dbReference type="SUPFAM" id="SSF57938">
    <property type="entry name" value="DnaJ/Hsp40 cysteine-rich domain"/>
    <property type="match status" value="1"/>
</dbReference>
<dbReference type="InterPro" id="IPR036410">
    <property type="entry name" value="HSP_DnaJ_Cys-rich_dom_sf"/>
</dbReference>
<accession>A0A6M3Y5C2</accession>